<evidence type="ECO:0000313" key="3">
    <source>
        <dbReference type="Proteomes" id="UP000288859"/>
    </source>
</evidence>
<dbReference type="InterPro" id="IPR013094">
    <property type="entry name" value="AB_hydrolase_3"/>
</dbReference>
<protein>
    <recommendedName>
        <fullName evidence="1">Alpha/beta hydrolase fold-3 domain-containing protein</fullName>
    </recommendedName>
</protein>
<dbReference type="EMBL" id="NAJM01000015">
    <property type="protein sequence ID" value="RVX71870.1"/>
    <property type="molecule type" value="Genomic_DNA"/>
</dbReference>
<organism evidence="2 3">
    <name type="scientific">Exophiala mesophila</name>
    <name type="common">Black yeast-like fungus</name>
    <dbReference type="NCBI Taxonomy" id="212818"/>
    <lineage>
        <taxon>Eukaryota</taxon>
        <taxon>Fungi</taxon>
        <taxon>Dikarya</taxon>
        <taxon>Ascomycota</taxon>
        <taxon>Pezizomycotina</taxon>
        <taxon>Eurotiomycetes</taxon>
        <taxon>Chaetothyriomycetidae</taxon>
        <taxon>Chaetothyriales</taxon>
        <taxon>Herpotrichiellaceae</taxon>
        <taxon>Exophiala</taxon>
    </lineage>
</organism>
<feature type="domain" description="Alpha/beta hydrolase fold-3" evidence="1">
    <location>
        <begin position="95"/>
        <end position="310"/>
    </location>
</feature>
<dbReference type="GO" id="GO:0016787">
    <property type="term" value="F:hydrolase activity"/>
    <property type="evidence" value="ECO:0007669"/>
    <property type="project" value="InterPro"/>
</dbReference>
<sequence length="353" mass="38874">MAEFLDEKYLLKLSQIDPELEELLERNPPPAIDYSDLEGFSEMYLKNAERAKGLLGDPPPGVKITNLQYPTSDGSSVRAKLFQPTDKTENGSPLVVMIHGGGFCLGSPEGEEQTCRNLVLALNATCVAIAYRLGPKHPFPYAPNDCWDALNWCVANAASWNADVAKGFIVGGSSAGANIASVLAHRARDEGLSAPLTGQYLAIPLLCPKERIPEKYRKHWLSLQQNANAPILPLPAIDMFMGGYKPNVDDTVNFAVFNHPKDHNGLPPTYFQVDGMDPLRDDGIIYERVLRQECGIRTKMDVYPGLPHGHWSFFPTLKASVKARKDQIEGVAWLLRRKPDFGRISFGVSAGTV</sequence>
<dbReference type="Pfam" id="PF07859">
    <property type="entry name" value="Abhydrolase_3"/>
    <property type="match status" value="1"/>
</dbReference>
<comment type="caution">
    <text evidence="2">The sequence shown here is derived from an EMBL/GenBank/DDBJ whole genome shotgun (WGS) entry which is preliminary data.</text>
</comment>
<dbReference type="InterPro" id="IPR050466">
    <property type="entry name" value="Carboxylest/Gibb_receptor"/>
</dbReference>
<dbReference type="VEuPathDB" id="FungiDB:PV10_03716"/>
<dbReference type="Proteomes" id="UP000288859">
    <property type="component" value="Unassembled WGS sequence"/>
</dbReference>
<dbReference type="OrthoDB" id="408631at2759"/>
<evidence type="ECO:0000313" key="2">
    <source>
        <dbReference type="EMBL" id="RVX71870.1"/>
    </source>
</evidence>
<evidence type="ECO:0000259" key="1">
    <source>
        <dbReference type="Pfam" id="PF07859"/>
    </source>
</evidence>
<name>A0A438N8A4_EXOME</name>
<proteinExistence type="predicted"/>
<dbReference type="AlphaFoldDB" id="A0A438N8A4"/>
<accession>A0A438N8A4</accession>
<dbReference type="PANTHER" id="PTHR23024:SF643">
    <property type="entry name" value="AB HYDROLASE SUPERFAMILY PROTEIN B1A11.02"/>
    <property type="match status" value="1"/>
</dbReference>
<dbReference type="SUPFAM" id="SSF53474">
    <property type="entry name" value="alpha/beta-Hydrolases"/>
    <property type="match status" value="1"/>
</dbReference>
<gene>
    <name evidence="2" type="ORF">B0A52_04269</name>
</gene>
<dbReference type="InterPro" id="IPR029058">
    <property type="entry name" value="AB_hydrolase_fold"/>
</dbReference>
<dbReference type="Gene3D" id="3.40.50.1820">
    <property type="entry name" value="alpha/beta hydrolase"/>
    <property type="match status" value="1"/>
</dbReference>
<dbReference type="PANTHER" id="PTHR23024">
    <property type="entry name" value="ARYLACETAMIDE DEACETYLASE"/>
    <property type="match status" value="1"/>
</dbReference>
<reference evidence="2 3" key="1">
    <citation type="submission" date="2017-03" db="EMBL/GenBank/DDBJ databases">
        <title>Genomes of endolithic fungi from Antarctica.</title>
        <authorList>
            <person name="Coleine C."/>
            <person name="Masonjones S."/>
            <person name="Stajich J.E."/>
        </authorList>
    </citation>
    <scope>NUCLEOTIDE SEQUENCE [LARGE SCALE GENOMIC DNA]</scope>
    <source>
        <strain evidence="2 3">CCFEE 6314</strain>
    </source>
</reference>